<evidence type="ECO:0000313" key="7">
    <source>
        <dbReference type="EMBL" id="AIS85495.1"/>
    </source>
</evidence>
<evidence type="ECO:0000256" key="4">
    <source>
        <dbReference type="ARBA" id="ARBA00023125"/>
    </source>
</evidence>
<evidence type="ECO:0000259" key="6">
    <source>
        <dbReference type="Pfam" id="PF04542"/>
    </source>
</evidence>
<dbReference type="InterPro" id="IPR014284">
    <property type="entry name" value="RNA_pol_sigma-70_dom"/>
</dbReference>
<dbReference type="GO" id="GO:0003677">
    <property type="term" value="F:DNA binding"/>
    <property type="evidence" value="ECO:0007669"/>
    <property type="project" value="UniProtKB-KW"/>
</dbReference>
<evidence type="ECO:0000256" key="3">
    <source>
        <dbReference type="ARBA" id="ARBA00023082"/>
    </source>
</evidence>
<evidence type="ECO:0000256" key="5">
    <source>
        <dbReference type="ARBA" id="ARBA00023163"/>
    </source>
</evidence>
<reference evidence="7" key="1">
    <citation type="journal article" date="2016" name="Appl. Microbiol. Biotechnol.">
        <title>Anti-MRSA and anti-TB metabolites from marine-derived Verrucosispora sp. MS100047.</title>
        <authorList>
            <person name="Huang P."/>
            <person name="Xie F."/>
            <person name="Ren B."/>
            <person name="Wang Q."/>
            <person name="Wang J."/>
            <person name="Wang Q."/>
            <person name="Abdel-Mageed W.M."/>
            <person name="Liu M."/>
            <person name="Han J."/>
            <person name="Oyeleye A."/>
            <person name="Shen J."/>
            <person name="Song F."/>
            <person name="Dai H."/>
            <person name="Liu X."/>
            <person name="Zhang L."/>
        </authorList>
    </citation>
    <scope>NUCLEOTIDE SEQUENCE</scope>
    <source>
        <strain evidence="7">MS100047</strain>
    </source>
</reference>
<dbReference type="Pfam" id="PF04542">
    <property type="entry name" value="Sigma70_r2"/>
    <property type="match status" value="1"/>
</dbReference>
<dbReference type="Gene3D" id="1.10.10.10">
    <property type="entry name" value="Winged helix-like DNA-binding domain superfamily/Winged helix DNA-binding domain"/>
    <property type="match status" value="1"/>
</dbReference>
<keyword evidence="2" id="KW-0805">Transcription regulation</keyword>
<dbReference type="SUPFAM" id="SSF88659">
    <property type="entry name" value="Sigma3 and sigma4 domains of RNA polymerase sigma factors"/>
    <property type="match status" value="1"/>
</dbReference>
<keyword evidence="5" id="KW-0804">Transcription</keyword>
<dbReference type="PANTHER" id="PTHR43133">
    <property type="entry name" value="RNA POLYMERASE ECF-TYPE SIGMA FACTO"/>
    <property type="match status" value="1"/>
</dbReference>
<evidence type="ECO:0000256" key="1">
    <source>
        <dbReference type="ARBA" id="ARBA00010641"/>
    </source>
</evidence>
<feature type="domain" description="RNA polymerase sigma-70 region 2" evidence="6">
    <location>
        <begin position="39"/>
        <end position="106"/>
    </location>
</feature>
<dbReference type="InterPro" id="IPR013325">
    <property type="entry name" value="RNA_pol_sigma_r2"/>
</dbReference>
<protein>
    <submittedName>
        <fullName evidence="7">RNA polymerase sigma factor</fullName>
    </submittedName>
</protein>
<comment type="similarity">
    <text evidence="1">Belongs to the sigma-70 factor family. ECF subfamily.</text>
</comment>
<dbReference type="GO" id="GO:0006352">
    <property type="term" value="P:DNA-templated transcription initiation"/>
    <property type="evidence" value="ECO:0007669"/>
    <property type="project" value="InterPro"/>
</dbReference>
<dbReference type="PANTHER" id="PTHR43133:SF8">
    <property type="entry name" value="RNA POLYMERASE SIGMA FACTOR HI_1459-RELATED"/>
    <property type="match status" value="1"/>
</dbReference>
<proteinExistence type="inferred from homology"/>
<dbReference type="EMBL" id="KF826654">
    <property type="protein sequence ID" value="AIS85495.1"/>
    <property type="molecule type" value="Genomic_DNA"/>
</dbReference>
<dbReference type="InterPro" id="IPR013324">
    <property type="entry name" value="RNA_pol_sigma_r3/r4-like"/>
</dbReference>
<dbReference type="InterPro" id="IPR036388">
    <property type="entry name" value="WH-like_DNA-bd_sf"/>
</dbReference>
<dbReference type="InterPro" id="IPR039425">
    <property type="entry name" value="RNA_pol_sigma-70-like"/>
</dbReference>
<dbReference type="NCBIfam" id="TIGR02937">
    <property type="entry name" value="sigma70-ECF"/>
    <property type="match status" value="1"/>
</dbReference>
<evidence type="ECO:0000256" key="2">
    <source>
        <dbReference type="ARBA" id="ARBA00023015"/>
    </source>
</evidence>
<dbReference type="GO" id="GO:0016987">
    <property type="term" value="F:sigma factor activity"/>
    <property type="evidence" value="ECO:0007669"/>
    <property type="project" value="UniProtKB-KW"/>
</dbReference>
<dbReference type="SUPFAM" id="SSF88946">
    <property type="entry name" value="Sigma2 domain of RNA polymerase sigma factors"/>
    <property type="match status" value="1"/>
</dbReference>
<dbReference type="AlphaFoldDB" id="A0A097CS79"/>
<sequence>MRQRHTEADSPRPVAAGQQDIAHQLQLAAAGDQVAWNDLVDRFSPLIWSICRQFGLSSADAADAFQLTWLRLLENLDTIQDPARLPGWLGTTCRRECLGLLRPTKRVRPTDDDRLLDRLRGPSSSADQPVLIADRNARLWREFGRLDARCQRILRLLLIDPDGDRVSYELVASALEMPVGSLGPIRGRCLARLRRLLDAEGISDALRDS</sequence>
<keyword evidence="3" id="KW-0731">Sigma factor</keyword>
<name>A0A097CS79_9ACTN</name>
<gene>
    <name evidence="7" type="ORF">VASRM7_256</name>
</gene>
<accession>A0A097CS79</accession>
<organism evidence="7">
    <name type="scientific">Verrucosispora sp. MS100047</name>
    <dbReference type="NCBI Taxonomy" id="1410949"/>
    <lineage>
        <taxon>Bacteria</taxon>
        <taxon>Bacillati</taxon>
        <taxon>Actinomycetota</taxon>
        <taxon>Actinomycetes</taxon>
        <taxon>Micromonosporales</taxon>
        <taxon>Micromonosporaceae</taxon>
        <taxon>Micromonospora</taxon>
    </lineage>
</organism>
<dbReference type="InterPro" id="IPR007627">
    <property type="entry name" value="RNA_pol_sigma70_r2"/>
</dbReference>
<keyword evidence="4" id="KW-0238">DNA-binding</keyword>
<dbReference type="Gene3D" id="1.10.1740.10">
    <property type="match status" value="1"/>
</dbReference>